<evidence type="ECO:0000313" key="1">
    <source>
        <dbReference type="EMBL" id="HAF6369651.1"/>
    </source>
</evidence>
<name>A0A750KNE9_SALER</name>
<gene>
    <name evidence="1" type="ORF">G8N11_002538</name>
</gene>
<organism evidence="1">
    <name type="scientific">Salmonella enterica</name>
    <name type="common">Salmonella choleraesuis</name>
    <dbReference type="NCBI Taxonomy" id="28901"/>
    <lineage>
        <taxon>Bacteria</taxon>
        <taxon>Pseudomonadati</taxon>
        <taxon>Pseudomonadota</taxon>
        <taxon>Gammaproteobacteria</taxon>
        <taxon>Enterobacterales</taxon>
        <taxon>Enterobacteriaceae</taxon>
        <taxon>Salmonella</taxon>
    </lineage>
</organism>
<accession>A0A750KNE9</accession>
<dbReference type="AlphaFoldDB" id="A0A750KNE9"/>
<dbReference type="EMBL" id="DAAVPB010000009">
    <property type="protein sequence ID" value="HAF6369651.1"/>
    <property type="molecule type" value="Genomic_DNA"/>
</dbReference>
<reference evidence="1" key="2">
    <citation type="submission" date="2020-02" db="EMBL/GenBank/DDBJ databases">
        <authorList>
            <consortium name="NCBI Pathogen Detection Project"/>
        </authorList>
    </citation>
    <scope>NUCLEOTIDE SEQUENCE</scope>
    <source>
        <strain evidence="1">MA.JE_S09-001881</strain>
    </source>
</reference>
<comment type="caution">
    <text evidence="1">The sequence shown here is derived from an EMBL/GenBank/DDBJ whole genome shotgun (WGS) entry which is preliminary data.</text>
</comment>
<proteinExistence type="predicted"/>
<reference evidence="1" key="1">
    <citation type="journal article" date="2018" name="Genome Biol.">
        <title>SKESA: strategic k-mer extension for scrupulous assemblies.</title>
        <authorList>
            <person name="Souvorov A."/>
            <person name="Agarwala R."/>
            <person name="Lipman D.J."/>
        </authorList>
    </citation>
    <scope>NUCLEOTIDE SEQUENCE</scope>
    <source>
        <strain evidence="1">MA.JE_S09-001881</strain>
    </source>
</reference>
<protein>
    <submittedName>
        <fullName evidence="1">Uncharacterized protein</fullName>
    </submittedName>
</protein>
<sequence length="60" mass="6833">MRRLTKWQKSLPPTAKTRDVMQTSKTAASWLPFFSVSSVTETSLLQHIQSTMASFQAFLK</sequence>